<dbReference type="Proteomes" id="UP000830401">
    <property type="component" value="Chromosome"/>
</dbReference>
<dbReference type="InterPro" id="IPR027268">
    <property type="entry name" value="Peptidase_M4/M1_CTD_sf"/>
</dbReference>
<dbReference type="EMBL" id="CP095061">
    <property type="protein sequence ID" value="UOQ66890.1"/>
    <property type="molecule type" value="Genomic_DNA"/>
</dbReference>
<gene>
    <name evidence="1" type="ORF">MUN86_02950</name>
</gene>
<dbReference type="RefSeq" id="WP_245121540.1">
    <property type="nucleotide sequence ID" value="NZ_CP095061.1"/>
</dbReference>
<keyword evidence="2" id="KW-1185">Reference proteome</keyword>
<evidence type="ECO:0000313" key="1">
    <source>
        <dbReference type="EMBL" id="UOQ66890.1"/>
    </source>
</evidence>
<sequence length="193" mass="21770">MPLAKVENQPYIHYRKGSVVMYALADYIGEAKLNAALKEYVQAVAYQGPPYTNSTEFLGYIKRATPDSLQYLVKDMFENITLYDNRLTAATAQKLPDGRYKVKMTIEARKFYADSLGNERAAQFQDWVPVAVFPESGKDKKPAPPLALTKRRLHAGTNQLEFIVPKKPAKAGVDPYHELVDRTLEDNTKAVEL</sequence>
<name>A0ABY4G7Z7_9BACT</name>
<accession>A0ABY4G7Z7</accession>
<protein>
    <submittedName>
        <fullName evidence="1">Uncharacterized protein</fullName>
    </submittedName>
</protein>
<evidence type="ECO:0000313" key="2">
    <source>
        <dbReference type="Proteomes" id="UP000830401"/>
    </source>
</evidence>
<dbReference type="Gene3D" id="1.10.390.10">
    <property type="entry name" value="Neutral Protease Domain 2"/>
    <property type="match status" value="1"/>
</dbReference>
<proteinExistence type="predicted"/>
<organism evidence="1 2">
    <name type="scientific">Hymenobacter volaticus</name>
    <dbReference type="NCBI Taxonomy" id="2932254"/>
    <lineage>
        <taxon>Bacteria</taxon>
        <taxon>Pseudomonadati</taxon>
        <taxon>Bacteroidota</taxon>
        <taxon>Cytophagia</taxon>
        <taxon>Cytophagales</taxon>
        <taxon>Hymenobacteraceae</taxon>
        <taxon>Hymenobacter</taxon>
    </lineage>
</organism>
<reference evidence="1" key="1">
    <citation type="submission" date="2022-04" db="EMBL/GenBank/DDBJ databases">
        <title>Hymenobacter sp. isolated from the air.</title>
        <authorList>
            <person name="Won M."/>
            <person name="Lee C.-M."/>
            <person name="Woen H.-Y."/>
            <person name="Kwon S.-W."/>
        </authorList>
    </citation>
    <scope>NUCLEOTIDE SEQUENCE</scope>
    <source>
        <strain evidence="1">5420S-77</strain>
    </source>
</reference>